<dbReference type="Pfam" id="PF15227">
    <property type="entry name" value="zf-C3HC4_4"/>
    <property type="match status" value="1"/>
</dbReference>
<dbReference type="Gene3D" id="3.30.160.60">
    <property type="entry name" value="Classic Zinc Finger"/>
    <property type="match status" value="1"/>
</dbReference>
<evidence type="ECO:0000259" key="5">
    <source>
        <dbReference type="PROSITE" id="PS50089"/>
    </source>
</evidence>
<dbReference type="InterPro" id="IPR013083">
    <property type="entry name" value="Znf_RING/FYVE/PHD"/>
</dbReference>
<dbReference type="GO" id="GO:0008270">
    <property type="term" value="F:zinc ion binding"/>
    <property type="evidence" value="ECO:0007669"/>
    <property type="project" value="UniProtKB-KW"/>
</dbReference>
<dbReference type="SUPFAM" id="SSF57850">
    <property type="entry name" value="RING/U-box"/>
    <property type="match status" value="1"/>
</dbReference>
<accession>A0AA97KX58</accession>
<evidence type="ECO:0000256" key="4">
    <source>
        <dbReference type="PROSITE-ProRule" id="PRU00175"/>
    </source>
</evidence>
<keyword evidence="6" id="KW-1185">Reference proteome</keyword>
<dbReference type="PANTHER" id="PTHR24103">
    <property type="entry name" value="E3 UBIQUITIN-PROTEIN LIGASE TRIM"/>
    <property type="match status" value="1"/>
</dbReference>
<evidence type="ECO:0000313" key="7">
    <source>
        <dbReference type="RefSeq" id="XP_054832472.1"/>
    </source>
</evidence>
<dbReference type="PROSITE" id="PS50089">
    <property type="entry name" value="ZF_RING_2"/>
    <property type="match status" value="1"/>
</dbReference>
<dbReference type="AlphaFoldDB" id="A0AA97KX58"/>
<keyword evidence="2 4" id="KW-0863">Zinc-finger</keyword>
<dbReference type="Proteomes" id="UP001190640">
    <property type="component" value="Chromosome 4"/>
</dbReference>
<reference evidence="7" key="1">
    <citation type="submission" date="2025-08" db="UniProtKB">
        <authorList>
            <consortium name="RefSeq"/>
        </authorList>
    </citation>
    <scope>IDENTIFICATION</scope>
    <source>
        <tissue evidence="7">Blood</tissue>
    </source>
</reference>
<dbReference type="SUPFAM" id="SSF57845">
    <property type="entry name" value="B-box zinc-binding domain"/>
    <property type="match status" value="1"/>
</dbReference>
<proteinExistence type="predicted"/>
<organism evidence="6 7">
    <name type="scientific">Eublepharis macularius</name>
    <name type="common">Leopard gecko</name>
    <name type="synonym">Cyrtodactylus macularius</name>
    <dbReference type="NCBI Taxonomy" id="481883"/>
    <lineage>
        <taxon>Eukaryota</taxon>
        <taxon>Metazoa</taxon>
        <taxon>Chordata</taxon>
        <taxon>Craniata</taxon>
        <taxon>Vertebrata</taxon>
        <taxon>Euteleostomi</taxon>
        <taxon>Lepidosauria</taxon>
        <taxon>Squamata</taxon>
        <taxon>Bifurcata</taxon>
        <taxon>Gekkota</taxon>
        <taxon>Eublepharidae</taxon>
        <taxon>Eublepharinae</taxon>
        <taxon>Eublepharis</taxon>
    </lineage>
</organism>
<protein>
    <submittedName>
        <fullName evidence="7">Zinc finger protein RFP-like</fullName>
    </submittedName>
</protein>
<evidence type="ECO:0000256" key="2">
    <source>
        <dbReference type="ARBA" id="ARBA00022771"/>
    </source>
</evidence>
<dbReference type="Gene3D" id="3.30.40.10">
    <property type="entry name" value="Zinc/RING finger domain, C3HC4 (zinc finger)"/>
    <property type="match status" value="1"/>
</dbReference>
<sequence>MADAALVSALCEETTCPICLESFREPVTVDCGHNFCRGCILHYWEDFSKATSCPQCREIIQRRKFRTNRQLANVIEIVKKLEERTRAEQKRGLCRRHREPRKLFCEEEEEEEEEALLCLACGAAEEHHDRRAVPAEEVAPKDKARLEMEKQKITLTFEQMHTFLQEKEHLRLVQLKDLMKEIKERQGENGGSLSEEICHLSHLIRKMERKFQQECQ</sequence>
<keyword evidence="1" id="KW-0479">Metal-binding</keyword>
<gene>
    <name evidence="7" type="primary">LOC129327738</name>
</gene>
<evidence type="ECO:0000313" key="6">
    <source>
        <dbReference type="Proteomes" id="UP001190640"/>
    </source>
</evidence>
<dbReference type="InterPro" id="IPR050143">
    <property type="entry name" value="TRIM/RBCC"/>
</dbReference>
<dbReference type="SMART" id="SM00184">
    <property type="entry name" value="RING"/>
    <property type="match status" value="1"/>
</dbReference>
<name>A0AA97KX58_EUBMA</name>
<dbReference type="InterPro" id="IPR017907">
    <property type="entry name" value="Znf_RING_CS"/>
</dbReference>
<dbReference type="RefSeq" id="XP_054832472.1">
    <property type="nucleotide sequence ID" value="XM_054976497.1"/>
</dbReference>
<evidence type="ECO:0000256" key="3">
    <source>
        <dbReference type="ARBA" id="ARBA00022833"/>
    </source>
</evidence>
<dbReference type="KEGG" id="emc:129327738"/>
<evidence type="ECO:0000256" key="1">
    <source>
        <dbReference type="ARBA" id="ARBA00022723"/>
    </source>
</evidence>
<dbReference type="PROSITE" id="PS00518">
    <property type="entry name" value="ZF_RING_1"/>
    <property type="match status" value="1"/>
</dbReference>
<dbReference type="InterPro" id="IPR001841">
    <property type="entry name" value="Znf_RING"/>
</dbReference>
<keyword evidence="3" id="KW-0862">Zinc</keyword>
<feature type="domain" description="RING-type" evidence="5">
    <location>
        <begin position="16"/>
        <end position="57"/>
    </location>
</feature>
<dbReference type="GeneID" id="129327738"/>